<proteinExistence type="predicted"/>
<dbReference type="AlphaFoldDB" id="W7DAC6"/>
<gene>
    <name evidence="1" type="ORF">MCOL2_19129</name>
</gene>
<sequence length="130" mass="15520">MIDIQELQEQRKNRRDEERKLLDIIEQKKGQGCMYEKQKLYKLFKDGDREHALYVRYQVARRTVPSPEIPICPVQVALLRNKGLPFNFIARYLGVHHSIALHQKKQQAYKDTYRVREYNKNHKELVLLGG</sequence>
<reference evidence="1 2" key="1">
    <citation type="submission" date="2012-12" db="EMBL/GenBank/DDBJ databases">
        <title>Novel taxa of Listeriaceae from agricultural environments in the United States.</title>
        <authorList>
            <person name="den Bakker H.C."/>
            <person name="Allred A."/>
            <person name="Warchocki S."/>
            <person name="Wright E.M."/>
            <person name="Burrell A."/>
            <person name="Nightingale K.K."/>
            <person name="Kephart D."/>
            <person name="Wiedmann M."/>
        </authorList>
    </citation>
    <scope>NUCLEOTIDE SEQUENCE [LARGE SCALE GENOMIC DNA]</scope>
    <source>
        <strain evidence="1 2">FSL S10-1203</strain>
    </source>
</reference>
<evidence type="ECO:0000313" key="2">
    <source>
        <dbReference type="Proteomes" id="UP000019241"/>
    </source>
</evidence>
<protein>
    <submittedName>
        <fullName evidence="1">Uncharacterized protein</fullName>
    </submittedName>
</protein>
<dbReference type="Proteomes" id="UP000019241">
    <property type="component" value="Unassembled WGS sequence"/>
</dbReference>
<name>W7DAC6_9LIST</name>
<organism evidence="1 2">
    <name type="scientific">Listeria fleischmannii FSL S10-1203</name>
    <dbReference type="NCBI Taxonomy" id="1265822"/>
    <lineage>
        <taxon>Bacteria</taxon>
        <taxon>Bacillati</taxon>
        <taxon>Bacillota</taxon>
        <taxon>Bacilli</taxon>
        <taxon>Bacillales</taxon>
        <taxon>Listeriaceae</taxon>
        <taxon>Listeria</taxon>
    </lineage>
</organism>
<comment type="caution">
    <text evidence="1">The sequence shown here is derived from an EMBL/GenBank/DDBJ whole genome shotgun (WGS) entry which is preliminary data.</text>
</comment>
<accession>W7DAC6</accession>
<evidence type="ECO:0000313" key="1">
    <source>
        <dbReference type="EMBL" id="EUJ46207.1"/>
    </source>
</evidence>
<dbReference type="EMBL" id="AODM01000076">
    <property type="protein sequence ID" value="EUJ46207.1"/>
    <property type="molecule type" value="Genomic_DNA"/>
</dbReference>
<dbReference type="RefSeq" id="WP_036065187.1">
    <property type="nucleotide sequence ID" value="NZ_AODM01000076.1"/>
</dbReference>